<protein>
    <submittedName>
        <fullName evidence="12">ABC transporter permease</fullName>
    </submittedName>
</protein>
<keyword evidence="3" id="KW-1003">Cell membrane</keyword>
<evidence type="ECO:0000256" key="6">
    <source>
        <dbReference type="ARBA" id="ARBA00022927"/>
    </source>
</evidence>
<feature type="transmembrane region" description="Helical" evidence="10">
    <location>
        <begin position="237"/>
        <end position="258"/>
    </location>
</feature>
<name>A0A9D2RNJ3_9MICO</name>
<comment type="subcellular location">
    <subcellularLocation>
        <location evidence="1 10">Cell membrane</location>
        <topology evidence="1 10">Multi-pass membrane protein</topology>
    </subcellularLocation>
</comment>
<feature type="transmembrane region" description="Helical" evidence="10">
    <location>
        <begin position="136"/>
        <end position="158"/>
    </location>
</feature>
<evidence type="ECO:0000313" key="13">
    <source>
        <dbReference type="Proteomes" id="UP000823823"/>
    </source>
</evidence>
<dbReference type="AlphaFoldDB" id="A0A9D2RNJ3"/>
<dbReference type="InterPro" id="IPR025966">
    <property type="entry name" value="OppC_N"/>
</dbReference>
<accession>A0A9D2RNJ3</accession>
<evidence type="ECO:0000256" key="5">
    <source>
        <dbReference type="ARBA" id="ARBA00022856"/>
    </source>
</evidence>
<evidence type="ECO:0000256" key="9">
    <source>
        <dbReference type="ARBA" id="ARBA00024202"/>
    </source>
</evidence>
<dbReference type="GO" id="GO:0005886">
    <property type="term" value="C:plasma membrane"/>
    <property type="evidence" value="ECO:0007669"/>
    <property type="project" value="UniProtKB-SubCell"/>
</dbReference>
<feature type="transmembrane region" description="Helical" evidence="10">
    <location>
        <begin position="38"/>
        <end position="60"/>
    </location>
</feature>
<dbReference type="EMBL" id="DWZH01000050">
    <property type="protein sequence ID" value="HJB10235.1"/>
    <property type="molecule type" value="Genomic_DNA"/>
</dbReference>
<dbReference type="Pfam" id="PF00528">
    <property type="entry name" value="BPD_transp_1"/>
    <property type="match status" value="1"/>
</dbReference>
<feature type="domain" description="ABC transmembrane type-1" evidence="11">
    <location>
        <begin position="100"/>
        <end position="289"/>
    </location>
</feature>
<evidence type="ECO:0000256" key="4">
    <source>
        <dbReference type="ARBA" id="ARBA00022692"/>
    </source>
</evidence>
<sequence length="301" mass="32261">MATIEQPVATATGDAAVVGGQPTSEWTRRWKRFLRNRLAVVSLAFIIVVAVVALASPLIAPYGYATIHRGQELLPSFTEGFLMGTDPLGRDVFSRLVYSIRTALFIAIAAELISLAVAFVVGLVAGYKGGKYDQILMAGTDVMYAFPGYLFAVLLVAVMGRSTWAIILALSIASWVGQSRLLRAQIMRLKTMEYVEAGRSMGAGGWTLVMRYMVPNALGPVLVTVSFGIPANMLAESGLAILGLGVAPPTPSLGAMIIDGYAYVLNHPHLIAWPTIIFIAIMIAFTFVGDGVRDAFDVDET</sequence>
<evidence type="ECO:0000256" key="3">
    <source>
        <dbReference type="ARBA" id="ARBA00022475"/>
    </source>
</evidence>
<evidence type="ECO:0000259" key="11">
    <source>
        <dbReference type="PROSITE" id="PS50928"/>
    </source>
</evidence>
<evidence type="ECO:0000256" key="1">
    <source>
        <dbReference type="ARBA" id="ARBA00004651"/>
    </source>
</evidence>
<evidence type="ECO:0000256" key="10">
    <source>
        <dbReference type="RuleBase" id="RU363032"/>
    </source>
</evidence>
<feature type="transmembrane region" description="Helical" evidence="10">
    <location>
        <begin position="103"/>
        <end position="124"/>
    </location>
</feature>
<feature type="transmembrane region" description="Helical" evidence="10">
    <location>
        <begin position="209"/>
        <end position="231"/>
    </location>
</feature>
<organism evidence="12 13">
    <name type="scientific">Candidatus Brachybacterium merdavium</name>
    <dbReference type="NCBI Taxonomy" id="2838513"/>
    <lineage>
        <taxon>Bacteria</taxon>
        <taxon>Bacillati</taxon>
        <taxon>Actinomycetota</taxon>
        <taxon>Actinomycetes</taxon>
        <taxon>Micrococcales</taxon>
        <taxon>Dermabacteraceae</taxon>
        <taxon>Brachybacterium</taxon>
    </lineage>
</organism>
<dbReference type="SUPFAM" id="SSF161098">
    <property type="entry name" value="MetI-like"/>
    <property type="match status" value="1"/>
</dbReference>
<comment type="caution">
    <text evidence="12">The sequence shown here is derived from an EMBL/GenBank/DDBJ whole genome shotgun (WGS) entry which is preliminary data.</text>
</comment>
<dbReference type="Gene3D" id="1.10.3720.10">
    <property type="entry name" value="MetI-like"/>
    <property type="match status" value="1"/>
</dbReference>
<dbReference type="CDD" id="cd06261">
    <property type="entry name" value="TM_PBP2"/>
    <property type="match status" value="1"/>
</dbReference>
<reference evidence="12" key="2">
    <citation type="submission" date="2021-04" db="EMBL/GenBank/DDBJ databases">
        <authorList>
            <person name="Gilroy R."/>
        </authorList>
    </citation>
    <scope>NUCLEOTIDE SEQUENCE</scope>
    <source>
        <strain evidence="12">ChiHjej13B12-24818</strain>
    </source>
</reference>
<dbReference type="InterPro" id="IPR035906">
    <property type="entry name" value="MetI-like_sf"/>
</dbReference>
<evidence type="ECO:0000313" key="12">
    <source>
        <dbReference type="EMBL" id="HJB10235.1"/>
    </source>
</evidence>
<reference evidence="12" key="1">
    <citation type="journal article" date="2021" name="PeerJ">
        <title>Extensive microbial diversity within the chicken gut microbiome revealed by metagenomics and culture.</title>
        <authorList>
            <person name="Gilroy R."/>
            <person name="Ravi A."/>
            <person name="Getino M."/>
            <person name="Pursley I."/>
            <person name="Horton D.L."/>
            <person name="Alikhan N.F."/>
            <person name="Baker D."/>
            <person name="Gharbi K."/>
            <person name="Hall N."/>
            <person name="Watson M."/>
            <person name="Adriaenssens E.M."/>
            <person name="Foster-Nyarko E."/>
            <person name="Jarju S."/>
            <person name="Secka A."/>
            <person name="Antonio M."/>
            <person name="Oren A."/>
            <person name="Chaudhuri R.R."/>
            <person name="La Ragione R."/>
            <person name="Hildebrand F."/>
            <person name="Pallen M.J."/>
        </authorList>
    </citation>
    <scope>NUCLEOTIDE SEQUENCE</scope>
    <source>
        <strain evidence="12">ChiHjej13B12-24818</strain>
    </source>
</reference>
<dbReference type="Pfam" id="PF12911">
    <property type="entry name" value="OppC_N"/>
    <property type="match status" value="1"/>
</dbReference>
<dbReference type="InterPro" id="IPR050366">
    <property type="entry name" value="BP-dependent_transpt_permease"/>
</dbReference>
<evidence type="ECO:0000256" key="2">
    <source>
        <dbReference type="ARBA" id="ARBA00022448"/>
    </source>
</evidence>
<gene>
    <name evidence="12" type="ORF">H9786_06850</name>
</gene>
<keyword evidence="5" id="KW-0571">Peptide transport</keyword>
<keyword evidence="7 10" id="KW-1133">Transmembrane helix</keyword>
<evidence type="ECO:0000256" key="7">
    <source>
        <dbReference type="ARBA" id="ARBA00022989"/>
    </source>
</evidence>
<dbReference type="GO" id="GO:0015833">
    <property type="term" value="P:peptide transport"/>
    <property type="evidence" value="ECO:0007669"/>
    <property type="project" value="UniProtKB-KW"/>
</dbReference>
<keyword evidence="8 10" id="KW-0472">Membrane</keyword>
<evidence type="ECO:0000256" key="8">
    <source>
        <dbReference type="ARBA" id="ARBA00023136"/>
    </source>
</evidence>
<feature type="transmembrane region" description="Helical" evidence="10">
    <location>
        <begin position="270"/>
        <end position="288"/>
    </location>
</feature>
<keyword evidence="6" id="KW-0653">Protein transport</keyword>
<dbReference type="PROSITE" id="PS50928">
    <property type="entry name" value="ABC_TM1"/>
    <property type="match status" value="1"/>
</dbReference>
<keyword evidence="2 10" id="KW-0813">Transport</keyword>
<dbReference type="InterPro" id="IPR000515">
    <property type="entry name" value="MetI-like"/>
</dbReference>
<dbReference type="GO" id="GO:0015031">
    <property type="term" value="P:protein transport"/>
    <property type="evidence" value="ECO:0007669"/>
    <property type="project" value="UniProtKB-KW"/>
</dbReference>
<dbReference type="PANTHER" id="PTHR43386">
    <property type="entry name" value="OLIGOPEPTIDE TRANSPORT SYSTEM PERMEASE PROTEIN APPC"/>
    <property type="match status" value="1"/>
</dbReference>
<proteinExistence type="inferred from homology"/>
<comment type="similarity">
    <text evidence="9">Belongs to the binding-protein-dependent transport system permease family. OppBC subfamily.</text>
</comment>
<dbReference type="Proteomes" id="UP000823823">
    <property type="component" value="Unassembled WGS sequence"/>
</dbReference>
<keyword evidence="4 10" id="KW-0812">Transmembrane</keyword>
<dbReference type="GO" id="GO:0055085">
    <property type="term" value="P:transmembrane transport"/>
    <property type="evidence" value="ECO:0007669"/>
    <property type="project" value="InterPro"/>
</dbReference>
<dbReference type="PANTHER" id="PTHR43386:SF24">
    <property type="entry name" value="OLIGOPEPTIDE TRANSPORT SYSTEM PERMEASE PROTEIN AMID"/>
    <property type="match status" value="1"/>
</dbReference>